<evidence type="ECO:0000256" key="7">
    <source>
        <dbReference type="ARBA" id="ARBA00022989"/>
    </source>
</evidence>
<comment type="catalytic activity">
    <reaction evidence="12">
        <text>L-proline(in) + Na(+)(in) = L-proline(out) + Na(+)(out)</text>
        <dbReference type="Rhea" id="RHEA:28967"/>
        <dbReference type="ChEBI" id="CHEBI:29101"/>
        <dbReference type="ChEBI" id="CHEBI:60039"/>
    </reaction>
</comment>
<keyword evidence="7 14" id="KW-1133">Transmembrane helix</keyword>
<keyword evidence="4" id="KW-1003">Cell membrane</keyword>
<evidence type="ECO:0000256" key="12">
    <source>
        <dbReference type="ARBA" id="ARBA00033708"/>
    </source>
</evidence>
<protein>
    <submittedName>
        <fullName evidence="15">Sodium:solute symporter family protein</fullName>
    </submittedName>
</protein>
<feature type="transmembrane region" description="Helical" evidence="14">
    <location>
        <begin position="436"/>
        <end position="455"/>
    </location>
</feature>
<organism evidence="15 16">
    <name type="scientific">Amycolatopsis acidiphila</name>
    <dbReference type="NCBI Taxonomy" id="715473"/>
    <lineage>
        <taxon>Bacteria</taxon>
        <taxon>Bacillati</taxon>
        <taxon>Actinomycetota</taxon>
        <taxon>Actinomycetes</taxon>
        <taxon>Pseudonocardiales</taxon>
        <taxon>Pseudonocardiaceae</taxon>
        <taxon>Amycolatopsis</taxon>
    </lineage>
</organism>
<feature type="transmembrane region" description="Helical" evidence="14">
    <location>
        <begin position="75"/>
        <end position="96"/>
    </location>
</feature>
<keyword evidence="6" id="KW-0769">Symport</keyword>
<sequence length="483" mass="51062">MTMPAQSVFWGVTIGYFVLLVVISVWSGAKTRTVRDYLTASGSIGSVVGGASLAATQMSAGTFVGTLGIHYLTGASFGMVVIGLWAGWIVQVLFVAPKFARFGGKTVPEFIRARYNSRAASVISAVLIIVAYTVYLTAQYQAGGQIFHAILGMPFLYGVLITIGVTLLFVLIGGMRATAYTDYLHALLMAGCFVAAVPAVLLHLGPDAIGGIVHQVQPSMTGWFYSSNALLGLGLAFLFAQATTPYELARLYTMKNIQTVRRAVGWSFLFQAIVFLSVCVLGMATRAIFPSLPTPDIASTVLSAEVLPPIIGALLIIAVLGAIASSVSGIMIVSASALTNDLLREVWRLSDRAQLWLTRAAVLVLGVVPVFLALRQLALVQFVVALQASLVASFFFATVVIGLNWRRATAAGSIASMCAGFVVALAWFVAGKPAGLDPVIPGVSVSLVVFVVVSLRTHGPGEQALTTFFPPSRPRVSPVPSER</sequence>
<keyword evidence="8" id="KW-0915">Sodium</keyword>
<keyword evidence="10 14" id="KW-0472">Membrane</keyword>
<evidence type="ECO:0000256" key="5">
    <source>
        <dbReference type="ARBA" id="ARBA00022692"/>
    </source>
</evidence>
<dbReference type="Proteomes" id="UP000318578">
    <property type="component" value="Unassembled WGS sequence"/>
</dbReference>
<feature type="transmembrane region" description="Helical" evidence="14">
    <location>
        <begin position="183"/>
        <end position="202"/>
    </location>
</feature>
<feature type="transmembrane region" description="Helical" evidence="14">
    <location>
        <begin position="380"/>
        <end position="403"/>
    </location>
</feature>
<dbReference type="PROSITE" id="PS50283">
    <property type="entry name" value="NA_SOLUT_SYMP_3"/>
    <property type="match status" value="1"/>
</dbReference>
<evidence type="ECO:0000256" key="13">
    <source>
        <dbReference type="RuleBase" id="RU362091"/>
    </source>
</evidence>
<comment type="similarity">
    <text evidence="2 13">Belongs to the sodium:solute symporter (SSF) (TC 2.A.21) family.</text>
</comment>
<dbReference type="AlphaFoldDB" id="A0A558AJ06"/>
<evidence type="ECO:0000256" key="14">
    <source>
        <dbReference type="SAM" id="Phobius"/>
    </source>
</evidence>
<evidence type="ECO:0000256" key="9">
    <source>
        <dbReference type="ARBA" id="ARBA00023065"/>
    </source>
</evidence>
<dbReference type="GO" id="GO:0015293">
    <property type="term" value="F:symporter activity"/>
    <property type="evidence" value="ECO:0007669"/>
    <property type="project" value="UniProtKB-KW"/>
</dbReference>
<feature type="transmembrane region" description="Helical" evidence="14">
    <location>
        <begin position="117"/>
        <end position="140"/>
    </location>
</feature>
<keyword evidence="9" id="KW-0406">Ion transport</keyword>
<comment type="subcellular location">
    <subcellularLocation>
        <location evidence="1">Cell membrane</location>
        <topology evidence="1">Multi-pass membrane protein</topology>
    </subcellularLocation>
</comment>
<evidence type="ECO:0000256" key="8">
    <source>
        <dbReference type="ARBA" id="ARBA00023053"/>
    </source>
</evidence>
<feature type="transmembrane region" description="Helical" evidence="14">
    <location>
        <begin position="263"/>
        <end position="289"/>
    </location>
</feature>
<evidence type="ECO:0000256" key="4">
    <source>
        <dbReference type="ARBA" id="ARBA00022475"/>
    </source>
</evidence>
<name>A0A558AJ06_9PSEU</name>
<comment type="caution">
    <text evidence="15">The sequence shown here is derived from an EMBL/GenBank/DDBJ whole genome shotgun (WGS) entry which is preliminary data.</text>
</comment>
<evidence type="ECO:0000313" key="15">
    <source>
        <dbReference type="EMBL" id="TVT24250.1"/>
    </source>
</evidence>
<dbReference type="CDD" id="cd10322">
    <property type="entry name" value="SLC5sbd"/>
    <property type="match status" value="1"/>
</dbReference>
<dbReference type="InterPro" id="IPR001734">
    <property type="entry name" value="Na/solute_symporter"/>
</dbReference>
<dbReference type="PANTHER" id="PTHR48086:SF3">
    <property type="entry name" value="SODIUM_PROLINE SYMPORTER"/>
    <property type="match status" value="1"/>
</dbReference>
<feature type="transmembrane region" description="Helical" evidence="14">
    <location>
        <begin position="6"/>
        <end position="25"/>
    </location>
</feature>
<evidence type="ECO:0000256" key="1">
    <source>
        <dbReference type="ARBA" id="ARBA00004651"/>
    </source>
</evidence>
<dbReference type="InterPro" id="IPR050277">
    <property type="entry name" value="Sodium:Solute_Symporter"/>
</dbReference>
<reference evidence="15 16" key="1">
    <citation type="submission" date="2019-07" db="EMBL/GenBank/DDBJ databases">
        <title>New species of Amycolatopsis and Streptomyces.</title>
        <authorList>
            <person name="Duangmal K."/>
            <person name="Teo W.F.A."/>
            <person name="Lipun K."/>
        </authorList>
    </citation>
    <scope>NUCLEOTIDE SEQUENCE [LARGE SCALE GENOMIC DNA]</scope>
    <source>
        <strain evidence="15 16">JCM 30562</strain>
    </source>
</reference>
<keyword evidence="16" id="KW-1185">Reference proteome</keyword>
<keyword evidence="11" id="KW-0739">Sodium transport</keyword>
<proteinExistence type="inferred from homology"/>
<keyword evidence="3" id="KW-0813">Transport</keyword>
<evidence type="ECO:0000256" key="3">
    <source>
        <dbReference type="ARBA" id="ARBA00022448"/>
    </source>
</evidence>
<keyword evidence="5 14" id="KW-0812">Transmembrane</keyword>
<evidence type="ECO:0000256" key="11">
    <source>
        <dbReference type="ARBA" id="ARBA00023201"/>
    </source>
</evidence>
<gene>
    <name evidence="15" type="ORF">FNH06_06680</name>
</gene>
<dbReference type="PANTHER" id="PTHR48086">
    <property type="entry name" value="SODIUM/PROLINE SYMPORTER-RELATED"/>
    <property type="match status" value="1"/>
</dbReference>
<dbReference type="GO" id="GO:0006814">
    <property type="term" value="P:sodium ion transport"/>
    <property type="evidence" value="ECO:0007669"/>
    <property type="project" value="UniProtKB-KW"/>
</dbReference>
<feature type="transmembrane region" description="Helical" evidence="14">
    <location>
        <begin position="37"/>
        <end position="55"/>
    </location>
</feature>
<dbReference type="Pfam" id="PF00474">
    <property type="entry name" value="SSF"/>
    <property type="match status" value="1"/>
</dbReference>
<evidence type="ECO:0000256" key="10">
    <source>
        <dbReference type="ARBA" id="ARBA00023136"/>
    </source>
</evidence>
<dbReference type="GO" id="GO:0005886">
    <property type="term" value="C:plasma membrane"/>
    <property type="evidence" value="ECO:0007669"/>
    <property type="project" value="UniProtKB-SubCell"/>
</dbReference>
<dbReference type="OrthoDB" id="9789704at2"/>
<feature type="transmembrane region" description="Helical" evidence="14">
    <location>
        <begin position="222"/>
        <end position="242"/>
    </location>
</feature>
<dbReference type="InterPro" id="IPR038377">
    <property type="entry name" value="Na/Glc_symporter_sf"/>
</dbReference>
<evidence type="ECO:0000256" key="6">
    <source>
        <dbReference type="ARBA" id="ARBA00022847"/>
    </source>
</evidence>
<feature type="transmembrane region" description="Helical" evidence="14">
    <location>
        <begin position="146"/>
        <end position="171"/>
    </location>
</feature>
<dbReference type="Gene3D" id="1.20.1730.10">
    <property type="entry name" value="Sodium/glucose cotransporter"/>
    <property type="match status" value="1"/>
</dbReference>
<evidence type="ECO:0000256" key="2">
    <source>
        <dbReference type="ARBA" id="ARBA00006434"/>
    </source>
</evidence>
<feature type="transmembrane region" description="Helical" evidence="14">
    <location>
        <begin position="356"/>
        <end position="374"/>
    </location>
</feature>
<feature type="transmembrane region" description="Helical" evidence="14">
    <location>
        <begin position="410"/>
        <end position="430"/>
    </location>
</feature>
<feature type="transmembrane region" description="Helical" evidence="14">
    <location>
        <begin position="309"/>
        <end position="335"/>
    </location>
</feature>
<dbReference type="EMBL" id="VJZA01000007">
    <property type="protein sequence ID" value="TVT24250.1"/>
    <property type="molecule type" value="Genomic_DNA"/>
</dbReference>
<evidence type="ECO:0000313" key="16">
    <source>
        <dbReference type="Proteomes" id="UP000318578"/>
    </source>
</evidence>
<accession>A0A558AJ06</accession>